<evidence type="ECO:0000313" key="3">
    <source>
        <dbReference type="Proteomes" id="UP000006281"/>
    </source>
</evidence>
<dbReference type="KEGG" id="sesp:BN6_54140"/>
<dbReference type="BioCyc" id="SESP1179773:BN6_RS26170-MONOMER"/>
<keyword evidence="3" id="KW-1185">Reference proteome</keyword>
<gene>
    <name evidence="2" type="ordered locus">BN6_54140</name>
</gene>
<accession>K0K7S1</accession>
<evidence type="ECO:0000313" key="2">
    <source>
        <dbReference type="EMBL" id="CCH32673.1"/>
    </source>
</evidence>
<dbReference type="Proteomes" id="UP000006281">
    <property type="component" value="Chromosome"/>
</dbReference>
<dbReference type="PATRIC" id="fig|1179773.3.peg.5456"/>
<evidence type="ECO:0000259" key="1">
    <source>
        <dbReference type="Pfam" id="PF14028"/>
    </source>
</evidence>
<sequence length="274" mass="30853">MAEEWLSVHVCAHSDLDRQLPVLLPAAARVHEEFGLGAWFFLRYWDGGPHVRIRLLCADREQRTRAMSRLDGEFRRWAERNPEPRALTVAEYERSVAWIRARETGTGVVLPLRASRTWWETEFDGEWMPGGPSCTDAPRTLRFLKASSAVALRAHRQHSWGERFRHGVDVLRHALREHELGPEMTVWAERLAGDQAAEVRRRCRAQSSATPQDRPPAAAAVAVAGLCSDVAGELGGVDAFRHAWHTHCNRLGLTLLDEAAAAWMALMSDAEVTR</sequence>
<dbReference type="STRING" id="1179773.BN6_54140"/>
<dbReference type="EMBL" id="HE804045">
    <property type="protein sequence ID" value="CCH32673.1"/>
    <property type="molecule type" value="Genomic_DNA"/>
</dbReference>
<proteinExistence type="predicted"/>
<organism evidence="2 3">
    <name type="scientific">Saccharothrix espanaensis (strain ATCC 51144 / DSM 44229 / JCM 9112 / NBRC 15066 / NRRL 15764)</name>
    <dbReference type="NCBI Taxonomy" id="1179773"/>
    <lineage>
        <taxon>Bacteria</taxon>
        <taxon>Bacillati</taxon>
        <taxon>Actinomycetota</taxon>
        <taxon>Actinomycetes</taxon>
        <taxon>Pseudonocardiales</taxon>
        <taxon>Pseudonocardiaceae</taxon>
        <taxon>Saccharothrix</taxon>
    </lineage>
</organism>
<reference evidence="2 3" key="1">
    <citation type="journal article" date="2012" name="BMC Genomics">
        <title>Complete genome sequence of Saccharothrix espanaensis DSM 44229T and comparison to the other completely sequenced Pseudonocardiaceae.</title>
        <authorList>
            <person name="Strobel T."/>
            <person name="Al-Dilaimi A."/>
            <person name="Blom J."/>
            <person name="Gessner A."/>
            <person name="Kalinowski J."/>
            <person name="Luzhetska M."/>
            <person name="Puhler A."/>
            <person name="Szczepanowski R."/>
            <person name="Bechthold A."/>
            <person name="Ruckert C."/>
        </authorList>
    </citation>
    <scope>NUCLEOTIDE SEQUENCE [LARGE SCALE GENOMIC DNA]</scope>
    <source>
        <strain evidence="3">ATCC 51144 / DSM 44229 / JCM 9112 / NBRC 15066 / NRRL 15764</strain>
    </source>
</reference>
<dbReference type="Pfam" id="PF14028">
    <property type="entry name" value="Lant_dehydr_C"/>
    <property type="match status" value="1"/>
</dbReference>
<dbReference type="InterPro" id="IPR023809">
    <property type="entry name" value="Thiopep_bacteriocin_synth_dom"/>
</dbReference>
<dbReference type="HOGENOM" id="CLU_073591_0_0_11"/>
<protein>
    <recommendedName>
        <fullName evidence="1">Thiopeptide-type bacteriocin biosynthesis domain-containing protein</fullName>
    </recommendedName>
</protein>
<name>K0K7S1_SACES</name>
<dbReference type="AlphaFoldDB" id="K0K7S1"/>
<feature type="domain" description="Thiopeptide-type bacteriocin biosynthesis" evidence="1">
    <location>
        <begin position="5"/>
        <end position="96"/>
    </location>
</feature>